<accession>A0ABX1I6C6</accession>
<dbReference type="RefSeq" id="WP_168665636.1">
    <property type="nucleotide sequence ID" value="NZ_JAAXKX010000001.1"/>
</dbReference>
<keyword evidence="2" id="KW-1185">Reference proteome</keyword>
<comment type="caution">
    <text evidence="1">The sequence shown here is derived from an EMBL/GenBank/DDBJ whole genome shotgun (WGS) entry which is preliminary data.</text>
</comment>
<evidence type="ECO:0008006" key="3">
    <source>
        <dbReference type="Google" id="ProtNLM"/>
    </source>
</evidence>
<evidence type="ECO:0000313" key="2">
    <source>
        <dbReference type="Proteomes" id="UP000740754"/>
    </source>
</evidence>
<name>A0ABX1I6C6_9GAMM</name>
<organism evidence="1 2">
    <name type="scientific">Marichromatium bheemlicum</name>
    <dbReference type="NCBI Taxonomy" id="365339"/>
    <lineage>
        <taxon>Bacteria</taxon>
        <taxon>Pseudomonadati</taxon>
        <taxon>Pseudomonadota</taxon>
        <taxon>Gammaproteobacteria</taxon>
        <taxon>Chromatiales</taxon>
        <taxon>Chromatiaceae</taxon>
        <taxon>Marichromatium</taxon>
    </lineage>
</organism>
<reference evidence="1 2" key="1">
    <citation type="submission" date="2020-04" db="EMBL/GenBank/DDBJ databases">
        <title>Draft Whole-Genome sequence of Marichromatium bheemlicum DSM 18632, type strain.</title>
        <authorList>
            <person name="Kyndt J.A."/>
            <person name="Meyer T.E."/>
        </authorList>
    </citation>
    <scope>NUCLEOTIDE SEQUENCE [LARGE SCALE GENOMIC DNA]</scope>
    <source>
        <strain evidence="1 2">DSM 18632</strain>
    </source>
</reference>
<dbReference type="EMBL" id="JAAXKX010000001">
    <property type="protein sequence ID" value="NKN31770.1"/>
    <property type="molecule type" value="Genomic_DNA"/>
</dbReference>
<evidence type="ECO:0000313" key="1">
    <source>
        <dbReference type="EMBL" id="NKN31770.1"/>
    </source>
</evidence>
<sequence length="129" mass="14104">MLTPTPAPADPAARLLRLFRALPVAERETLLAFAEFLAERAGGAAATRPAIVPEPAPEPRPEGERVVAAIKRLARGYPMLDRAAMLEETSALMSAHVLQGRPAAEVIDALEALFERHYQQQRADRPMQD</sequence>
<dbReference type="Proteomes" id="UP000740754">
    <property type="component" value="Unassembled WGS sequence"/>
</dbReference>
<proteinExistence type="predicted"/>
<protein>
    <recommendedName>
        <fullName evidence="3">Crp/Fnr family transcriptional regulator</fullName>
    </recommendedName>
</protein>
<gene>
    <name evidence="1" type="ORF">HF203_00835</name>
</gene>